<feature type="compositionally biased region" description="Basic and acidic residues" evidence="1">
    <location>
        <begin position="58"/>
        <end position="69"/>
    </location>
</feature>
<evidence type="ECO:0000313" key="2">
    <source>
        <dbReference type="EMBL" id="WTP91260.1"/>
    </source>
</evidence>
<dbReference type="AlphaFoldDB" id="A0AAU1I905"/>
<evidence type="ECO:0000256" key="1">
    <source>
        <dbReference type="SAM" id="MobiDB-lite"/>
    </source>
</evidence>
<sequence>MITASRCWTRSAIPARTPYVARRRQAAREEARRRAEREAAEQEARRTVCADCGQMFTDDGRPTTDDRRPAVATAV</sequence>
<dbReference type="EMBL" id="CP108140">
    <property type="protein sequence ID" value="WTP91260.1"/>
    <property type="molecule type" value="Genomic_DNA"/>
</dbReference>
<accession>A0AAU1I905</accession>
<organism evidence="2">
    <name type="scientific">Streptomyces sp. NBC_00180</name>
    <dbReference type="NCBI Taxonomy" id="2903632"/>
    <lineage>
        <taxon>Bacteria</taxon>
        <taxon>Bacillati</taxon>
        <taxon>Actinomycetota</taxon>
        <taxon>Actinomycetes</taxon>
        <taxon>Kitasatosporales</taxon>
        <taxon>Streptomycetaceae</taxon>
        <taxon>Streptomyces</taxon>
    </lineage>
</organism>
<name>A0AAU1I905_9ACTN</name>
<gene>
    <name evidence="2" type="ORF">OG477_40650</name>
</gene>
<feature type="region of interest" description="Disordered" evidence="1">
    <location>
        <begin position="53"/>
        <end position="75"/>
    </location>
</feature>
<protein>
    <recommendedName>
        <fullName evidence="3">HNH endonuclease</fullName>
    </recommendedName>
</protein>
<evidence type="ECO:0008006" key="3">
    <source>
        <dbReference type="Google" id="ProtNLM"/>
    </source>
</evidence>
<proteinExistence type="predicted"/>
<reference evidence="2" key="1">
    <citation type="submission" date="2022-10" db="EMBL/GenBank/DDBJ databases">
        <title>The complete genomes of actinobacterial strains from the NBC collection.</title>
        <authorList>
            <person name="Joergensen T.S."/>
            <person name="Alvarez Arevalo M."/>
            <person name="Sterndorff E.B."/>
            <person name="Faurdal D."/>
            <person name="Vuksanovic O."/>
            <person name="Mourched A.-S."/>
            <person name="Charusanti P."/>
            <person name="Shaw S."/>
            <person name="Blin K."/>
            <person name="Weber T."/>
        </authorList>
    </citation>
    <scope>NUCLEOTIDE SEQUENCE</scope>
    <source>
        <strain evidence="2">NBC 00180</strain>
    </source>
</reference>